<sequence>MEKGSLRSSSPLLLSSWNTNKHPKIYLFAPQEAHYTVAAVACGFREHLVPSVFGYSTPGTGFDRVAMRKLLTQRLRISLPMGNEFETYEGNSPLIPLAIHQAPLNRNDFLLDFSWLEVCPIHRLFDKWGLEVNAHNGGTFAVGEENTKQSTCVVRLKSDFVDFVLLRYWGGCFRRSERYFVLKVSAALRGDPIGGAGERKGAALERKRNKTESEATVLPPLWWVYPKIPQDLLRALDNWPNPERHTKKIESLKNFMLLQLAVAGEPLYLIREKPLASSKLQSHLRLDFRVSFKPRIRAVFKMRWAFSLSLLPWTAKMRHTGNPRNGRLYRIYLGLNHNLTSNEDNRGVSGDESGQNQTLAEGSILEDFPRTTTAVHNETLVLLADIEVIYDMQVSRSIETIVLKTLKRVYAKTEKRQESDYRSKRRVTIYKQ</sequence>
<name>A0ACB6QVA4_9PLEO</name>
<gene>
    <name evidence="1" type="ORF">BDR25DRAFT_355272</name>
</gene>
<dbReference type="EMBL" id="MU003507">
    <property type="protein sequence ID" value="KAF2470792.1"/>
    <property type="molecule type" value="Genomic_DNA"/>
</dbReference>
<keyword evidence="2" id="KW-1185">Reference proteome</keyword>
<proteinExistence type="predicted"/>
<reference evidence="1" key="1">
    <citation type="journal article" date="2020" name="Stud. Mycol.">
        <title>101 Dothideomycetes genomes: a test case for predicting lifestyles and emergence of pathogens.</title>
        <authorList>
            <person name="Haridas S."/>
            <person name="Albert R."/>
            <person name="Binder M."/>
            <person name="Bloem J."/>
            <person name="Labutti K."/>
            <person name="Salamov A."/>
            <person name="Andreopoulos B."/>
            <person name="Baker S."/>
            <person name="Barry K."/>
            <person name="Bills G."/>
            <person name="Bluhm B."/>
            <person name="Cannon C."/>
            <person name="Castanera R."/>
            <person name="Culley D."/>
            <person name="Daum C."/>
            <person name="Ezra D."/>
            <person name="Gonzalez J."/>
            <person name="Henrissat B."/>
            <person name="Kuo A."/>
            <person name="Liang C."/>
            <person name="Lipzen A."/>
            <person name="Lutzoni F."/>
            <person name="Magnuson J."/>
            <person name="Mondo S."/>
            <person name="Nolan M."/>
            <person name="Ohm R."/>
            <person name="Pangilinan J."/>
            <person name="Park H.-J."/>
            <person name="Ramirez L."/>
            <person name="Alfaro M."/>
            <person name="Sun H."/>
            <person name="Tritt A."/>
            <person name="Yoshinaga Y."/>
            <person name="Zwiers L.-H."/>
            <person name="Turgeon B."/>
            <person name="Goodwin S."/>
            <person name="Spatafora J."/>
            <person name="Crous P."/>
            <person name="Grigoriev I."/>
        </authorList>
    </citation>
    <scope>NUCLEOTIDE SEQUENCE</scope>
    <source>
        <strain evidence="1">ATCC 200398</strain>
    </source>
</reference>
<accession>A0ACB6QVA4</accession>
<evidence type="ECO:0000313" key="2">
    <source>
        <dbReference type="Proteomes" id="UP000799755"/>
    </source>
</evidence>
<dbReference type="Proteomes" id="UP000799755">
    <property type="component" value="Unassembled WGS sequence"/>
</dbReference>
<comment type="caution">
    <text evidence="1">The sequence shown here is derived from an EMBL/GenBank/DDBJ whole genome shotgun (WGS) entry which is preliminary data.</text>
</comment>
<evidence type="ECO:0000313" key="1">
    <source>
        <dbReference type="EMBL" id="KAF2470792.1"/>
    </source>
</evidence>
<protein>
    <submittedName>
        <fullName evidence="1">Uncharacterized protein</fullName>
    </submittedName>
</protein>
<organism evidence="1 2">
    <name type="scientific">Lindgomyces ingoldianus</name>
    <dbReference type="NCBI Taxonomy" id="673940"/>
    <lineage>
        <taxon>Eukaryota</taxon>
        <taxon>Fungi</taxon>
        <taxon>Dikarya</taxon>
        <taxon>Ascomycota</taxon>
        <taxon>Pezizomycotina</taxon>
        <taxon>Dothideomycetes</taxon>
        <taxon>Pleosporomycetidae</taxon>
        <taxon>Pleosporales</taxon>
        <taxon>Lindgomycetaceae</taxon>
        <taxon>Lindgomyces</taxon>
    </lineage>
</organism>